<evidence type="ECO:0000256" key="1">
    <source>
        <dbReference type="ARBA" id="ARBA00006817"/>
    </source>
</evidence>
<dbReference type="Pfam" id="PF08327">
    <property type="entry name" value="AHSA1"/>
    <property type="match status" value="1"/>
</dbReference>
<comment type="similarity">
    <text evidence="1">Belongs to the AHA1 family.</text>
</comment>
<comment type="caution">
    <text evidence="3">The sequence shown here is derived from an EMBL/GenBank/DDBJ whole genome shotgun (WGS) entry which is preliminary data.</text>
</comment>
<proteinExistence type="inferred from homology"/>
<dbReference type="Gene3D" id="3.30.530.20">
    <property type="match status" value="1"/>
</dbReference>
<evidence type="ECO:0000313" key="4">
    <source>
        <dbReference type="Proteomes" id="UP000619534"/>
    </source>
</evidence>
<keyword evidence="4" id="KW-1185">Reference proteome</keyword>
<sequence>MAVNKESLEKKVEGRNLVIERVFKAPREKVFLAYSDSEQLAAWWGPQGWNTENKRYEFQPEGVWHYCMRCHDQEQGDFYGKESWGKTVFQEIKAPEKIVYTDVFSDEQGNEAEGMPKVVVTLNFKDQGDETKLVTRSEFASEKELQSLLNMGVVEGVASQFVCLDDHLKKLNE</sequence>
<dbReference type="EMBL" id="BMCJ01000001">
    <property type="protein sequence ID" value="GGC78728.1"/>
    <property type="molecule type" value="Genomic_DNA"/>
</dbReference>
<evidence type="ECO:0000313" key="3">
    <source>
        <dbReference type="EMBL" id="GGC78728.1"/>
    </source>
</evidence>
<dbReference type="RefSeq" id="WP_062445309.1">
    <property type="nucleotide sequence ID" value="NZ_BMCJ01000001.1"/>
</dbReference>
<protein>
    <recommendedName>
        <fullName evidence="2">Activator of Hsp90 ATPase homologue 1/2-like C-terminal domain-containing protein</fullName>
    </recommendedName>
</protein>
<dbReference type="Proteomes" id="UP000619534">
    <property type="component" value="Unassembled WGS sequence"/>
</dbReference>
<evidence type="ECO:0000259" key="2">
    <source>
        <dbReference type="Pfam" id="PF08327"/>
    </source>
</evidence>
<gene>
    <name evidence="3" type="ORF">GCM10007216_06540</name>
</gene>
<accession>A0ABQ1NJA9</accession>
<dbReference type="InterPro" id="IPR013538">
    <property type="entry name" value="ASHA1/2-like_C"/>
</dbReference>
<reference evidence="4" key="1">
    <citation type="journal article" date="2019" name="Int. J. Syst. Evol. Microbiol.">
        <title>The Global Catalogue of Microorganisms (GCM) 10K type strain sequencing project: providing services to taxonomists for standard genome sequencing and annotation.</title>
        <authorList>
            <consortium name="The Broad Institute Genomics Platform"/>
            <consortium name="The Broad Institute Genome Sequencing Center for Infectious Disease"/>
            <person name="Wu L."/>
            <person name="Ma J."/>
        </authorList>
    </citation>
    <scope>NUCLEOTIDE SEQUENCE [LARGE SCALE GENOMIC DNA]</scope>
    <source>
        <strain evidence="4">CCM 7282</strain>
    </source>
</reference>
<name>A0ABQ1NJA9_9BACI</name>
<feature type="domain" description="Activator of Hsp90 ATPase homologue 1/2-like C-terminal" evidence="2">
    <location>
        <begin position="24"/>
        <end position="166"/>
    </location>
</feature>
<organism evidence="3 4">
    <name type="scientific">Thalassobacillus devorans</name>
    <dbReference type="NCBI Taxonomy" id="279813"/>
    <lineage>
        <taxon>Bacteria</taxon>
        <taxon>Bacillati</taxon>
        <taxon>Bacillota</taxon>
        <taxon>Bacilli</taxon>
        <taxon>Bacillales</taxon>
        <taxon>Bacillaceae</taxon>
        <taxon>Thalassobacillus</taxon>
    </lineage>
</organism>
<dbReference type="InterPro" id="IPR023393">
    <property type="entry name" value="START-like_dom_sf"/>
</dbReference>
<dbReference type="SUPFAM" id="SSF55961">
    <property type="entry name" value="Bet v1-like"/>
    <property type="match status" value="1"/>
</dbReference>